<evidence type="ECO:0000256" key="8">
    <source>
        <dbReference type="ARBA" id="ARBA00022989"/>
    </source>
</evidence>
<evidence type="ECO:0000313" key="14">
    <source>
        <dbReference type="EMBL" id="AXS65232.1"/>
    </source>
</evidence>
<keyword evidence="5 12" id="KW-0138">CF(0)</keyword>
<dbReference type="AlphaFoldDB" id="A0A346RGN5"/>
<comment type="subunit">
    <text evidence="3">F-type ATPases have 2 components, CF(1) - the catalytic core - and CF(0) - the membrane proton channel.</text>
</comment>
<evidence type="ECO:0000256" key="10">
    <source>
        <dbReference type="ARBA" id="ARBA00023128"/>
    </source>
</evidence>
<evidence type="ECO:0000256" key="5">
    <source>
        <dbReference type="ARBA" id="ARBA00022547"/>
    </source>
</evidence>
<keyword evidence="10 12" id="KW-0496">Mitochondrion</keyword>
<keyword evidence="7 12" id="KW-0375">Hydrogen ion transport</keyword>
<name>A0A346RGN5_9CUCU</name>
<dbReference type="GO" id="GO:0015986">
    <property type="term" value="P:proton motive force-driven ATP synthesis"/>
    <property type="evidence" value="ECO:0007669"/>
    <property type="project" value="InterPro"/>
</dbReference>
<gene>
    <name evidence="14" type="primary">atp8</name>
</gene>
<evidence type="ECO:0000256" key="12">
    <source>
        <dbReference type="RuleBase" id="RU003661"/>
    </source>
</evidence>
<evidence type="ECO:0000256" key="13">
    <source>
        <dbReference type="SAM" id="Phobius"/>
    </source>
</evidence>
<evidence type="ECO:0000256" key="4">
    <source>
        <dbReference type="ARBA" id="ARBA00022448"/>
    </source>
</evidence>
<evidence type="ECO:0000256" key="7">
    <source>
        <dbReference type="ARBA" id="ARBA00022781"/>
    </source>
</evidence>
<dbReference type="GO" id="GO:0015078">
    <property type="term" value="F:proton transmembrane transporter activity"/>
    <property type="evidence" value="ECO:0007669"/>
    <property type="project" value="InterPro"/>
</dbReference>
<keyword evidence="11 13" id="KW-0472">Membrane</keyword>
<keyword evidence="6 12" id="KW-0812">Transmembrane</keyword>
<evidence type="ECO:0000256" key="3">
    <source>
        <dbReference type="ARBA" id="ARBA00011291"/>
    </source>
</evidence>
<dbReference type="InterPro" id="IPR001421">
    <property type="entry name" value="ATP8_metazoa"/>
</dbReference>
<evidence type="ECO:0000256" key="6">
    <source>
        <dbReference type="ARBA" id="ARBA00022692"/>
    </source>
</evidence>
<proteinExistence type="inferred from homology"/>
<dbReference type="EMBL" id="MG193378">
    <property type="protein sequence ID" value="AXS65232.1"/>
    <property type="molecule type" value="Genomic_DNA"/>
</dbReference>
<feature type="transmembrane region" description="Helical" evidence="13">
    <location>
        <begin position="12"/>
        <end position="34"/>
    </location>
</feature>
<comment type="similarity">
    <text evidence="2 12">Belongs to the ATPase protein 8 family.</text>
</comment>
<dbReference type="GO" id="GO:0045259">
    <property type="term" value="C:proton-transporting ATP synthase complex"/>
    <property type="evidence" value="ECO:0007669"/>
    <property type="project" value="UniProtKB-KW"/>
</dbReference>
<evidence type="ECO:0000256" key="2">
    <source>
        <dbReference type="ARBA" id="ARBA00008892"/>
    </source>
</evidence>
<reference evidence="14" key="1">
    <citation type="journal article" date="2018" name="J. ISSAAS">
        <title>The contribution of mitochondrial metagenomics to large-scale data mining and phylogenetic analysis of Coleoptera.</title>
        <authorList>
            <person name="Miller K."/>
            <person name="Linard B."/>
            <person name="Motyka M."/>
            <person name="Bocek M."/>
            <person name="Vogler A.P."/>
        </authorList>
    </citation>
    <scope>NUCLEOTIDE SEQUENCE</scope>
</reference>
<protein>
    <recommendedName>
        <fullName evidence="12">ATP synthase complex subunit 8</fullName>
    </recommendedName>
</protein>
<evidence type="ECO:0000256" key="11">
    <source>
        <dbReference type="ARBA" id="ARBA00023136"/>
    </source>
</evidence>
<sequence length="51" mass="6501">MPQMAPLNWMSLYLFFILLYIMMMIMNYYIFLYFPSPMKIIKMNKNYSWKW</sequence>
<dbReference type="Pfam" id="PF00895">
    <property type="entry name" value="ATP-synt_8"/>
    <property type="match status" value="1"/>
</dbReference>
<organism evidence="14">
    <name type="scientific">Curculionoidea sp. 18 KM-2017</name>
    <dbReference type="NCBI Taxonomy" id="2219401"/>
    <lineage>
        <taxon>Eukaryota</taxon>
        <taxon>Metazoa</taxon>
        <taxon>Ecdysozoa</taxon>
        <taxon>Arthropoda</taxon>
        <taxon>Hexapoda</taxon>
        <taxon>Insecta</taxon>
        <taxon>Pterygota</taxon>
        <taxon>Neoptera</taxon>
        <taxon>Endopterygota</taxon>
        <taxon>Coleoptera</taxon>
        <taxon>Polyphaga</taxon>
        <taxon>Cucujiformia</taxon>
    </lineage>
</organism>
<keyword evidence="4 12" id="KW-0813">Transport</keyword>
<accession>A0A346RGN5</accession>
<dbReference type="GO" id="GO:0031966">
    <property type="term" value="C:mitochondrial membrane"/>
    <property type="evidence" value="ECO:0007669"/>
    <property type="project" value="UniProtKB-SubCell"/>
</dbReference>
<keyword evidence="8 13" id="KW-1133">Transmembrane helix</keyword>
<keyword evidence="9 12" id="KW-0406">Ion transport</keyword>
<geneLocation type="mitochondrion" evidence="14"/>
<evidence type="ECO:0000256" key="9">
    <source>
        <dbReference type="ARBA" id="ARBA00023065"/>
    </source>
</evidence>
<evidence type="ECO:0000256" key="1">
    <source>
        <dbReference type="ARBA" id="ARBA00004304"/>
    </source>
</evidence>
<comment type="subcellular location">
    <subcellularLocation>
        <location evidence="1 12">Mitochondrion membrane</location>
        <topology evidence="1 12">Single-pass membrane protein</topology>
    </subcellularLocation>
</comment>